<gene>
    <name evidence="2" type="ORF">SAMN04488001_2123</name>
</gene>
<sequence length="152" mass="15994">MKLSRLLAPPLLAAGLATSASATEGERIQITGEVIDTWCYFSGVMGGPDAVVGSAHHTCALWCSAGGIPVGLLAEDGEVYMVLKINGDDQNASGDTNLNLASHEITADGMLYKRDGLNYLVVEEVITDHGITNLNHEDYGVVPGFAIPEPKP</sequence>
<dbReference type="EMBL" id="FNOI01000003">
    <property type="protein sequence ID" value="SDW96969.1"/>
    <property type="molecule type" value="Genomic_DNA"/>
</dbReference>
<keyword evidence="1" id="KW-0732">Signal</keyword>
<dbReference type="AlphaFoldDB" id="A0A1H2XX86"/>
<accession>A0A1H2XX86</accession>
<evidence type="ECO:0008006" key="4">
    <source>
        <dbReference type="Google" id="ProtNLM"/>
    </source>
</evidence>
<protein>
    <recommendedName>
        <fullName evidence="4">Invasion protein IalB, involved in pathogenesis</fullName>
    </recommendedName>
</protein>
<feature type="chain" id="PRO_5011776516" description="Invasion protein IalB, involved in pathogenesis" evidence="1">
    <location>
        <begin position="23"/>
        <end position="152"/>
    </location>
</feature>
<name>A0A1H2XX86_9RHOB</name>
<evidence type="ECO:0000313" key="3">
    <source>
        <dbReference type="Proteomes" id="UP000199441"/>
    </source>
</evidence>
<dbReference type="STRING" id="670155.SAMN04488001_2123"/>
<dbReference type="OrthoDB" id="8158831at2"/>
<reference evidence="3" key="1">
    <citation type="submission" date="2016-10" db="EMBL/GenBank/DDBJ databases">
        <authorList>
            <person name="Varghese N."/>
            <person name="Submissions S."/>
        </authorList>
    </citation>
    <scope>NUCLEOTIDE SEQUENCE [LARGE SCALE GENOMIC DNA]</scope>
    <source>
        <strain evidence="3">DSM 26922</strain>
    </source>
</reference>
<evidence type="ECO:0000313" key="2">
    <source>
        <dbReference type="EMBL" id="SDW96969.1"/>
    </source>
</evidence>
<dbReference type="Proteomes" id="UP000199441">
    <property type="component" value="Unassembled WGS sequence"/>
</dbReference>
<evidence type="ECO:0000256" key="1">
    <source>
        <dbReference type="SAM" id="SignalP"/>
    </source>
</evidence>
<keyword evidence="3" id="KW-1185">Reference proteome</keyword>
<organism evidence="2 3">
    <name type="scientific">Litoreibacter albidus</name>
    <dbReference type="NCBI Taxonomy" id="670155"/>
    <lineage>
        <taxon>Bacteria</taxon>
        <taxon>Pseudomonadati</taxon>
        <taxon>Pseudomonadota</taxon>
        <taxon>Alphaproteobacteria</taxon>
        <taxon>Rhodobacterales</taxon>
        <taxon>Roseobacteraceae</taxon>
        <taxon>Litoreibacter</taxon>
    </lineage>
</organism>
<proteinExistence type="predicted"/>
<feature type="signal peptide" evidence="1">
    <location>
        <begin position="1"/>
        <end position="22"/>
    </location>
</feature>
<dbReference type="RefSeq" id="WP_089946897.1">
    <property type="nucleotide sequence ID" value="NZ_FNOI01000003.1"/>
</dbReference>